<dbReference type="InterPro" id="IPR021109">
    <property type="entry name" value="Peptidase_aspartic_dom_sf"/>
</dbReference>
<dbReference type="Gene3D" id="2.40.70.10">
    <property type="entry name" value="Acid Proteases"/>
    <property type="match status" value="1"/>
</dbReference>
<dbReference type="SUPFAM" id="SSF56672">
    <property type="entry name" value="DNA/RNA polymerases"/>
    <property type="match status" value="1"/>
</dbReference>
<evidence type="ECO:0000313" key="3">
    <source>
        <dbReference type="RefSeq" id="XP_056688899.1"/>
    </source>
</evidence>
<reference evidence="3" key="2">
    <citation type="submission" date="2025-08" db="UniProtKB">
        <authorList>
            <consortium name="RefSeq"/>
        </authorList>
    </citation>
    <scope>IDENTIFICATION</scope>
    <source>
        <tissue evidence="3">Leaf</tissue>
    </source>
</reference>
<dbReference type="PROSITE" id="PS50878">
    <property type="entry name" value="RT_POL"/>
    <property type="match status" value="1"/>
</dbReference>
<feature type="domain" description="Reverse transcriptase" evidence="1">
    <location>
        <begin position="292"/>
        <end position="471"/>
    </location>
</feature>
<dbReference type="CDD" id="cd00303">
    <property type="entry name" value="retropepsin_like"/>
    <property type="match status" value="1"/>
</dbReference>
<dbReference type="InterPro" id="IPR043502">
    <property type="entry name" value="DNA/RNA_pol_sf"/>
</dbReference>
<evidence type="ECO:0000259" key="1">
    <source>
        <dbReference type="PROSITE" id="PS50878"/>
    </source>
</evidence>
<dbReference type="Gene3D" id="3.10.10.10">
    <property type="entry name" value="HIV Type 1 Reverse Transcriptase, subunit A, domain 1"/>
    <property type="match status" value="1"/>
</dbReference>
<dbReference type="GeneID" id="130463705"/>
<protein>
    <recommendedName>
        <fullName evidence="1">Reverse transcriptase domain-containing protein</fullName>
    </recommendedName>
</protein>
<sequence>MEEYIKEFEKLSIVCDIEEMEEQKLGRFLGGLNEDVREKVEVYPYLTFDEACKVAIKIDSQKKKSVASYGHYQSACPTKRVMTIRDVEEIEKLEKESLLEMEHDKSESEEEDLCNPEMEGETLLCKLIIDGGSCTNVASTELVEKLELPTTKHPHPYKLKWLDDDSEVRVKNRVLITFSIGNYEDEILCDVIPMTACHILLGRPWQFDRKVIHDGSTNVYKREWRLKDPNLRELLEEFRDVFPNDLPPGLPPKRGIEHQIDLIPGAPIPNKPSYRCNPKESEELQSQISELVKKGCVRESKSPCAVPALLVPKKDGTWRMCIDSRAVNNITIKYRVPFPRLDDMLDELSGSKVFSKVDLRSGYHQICMREGDEWKTAFKTKYGLYEWLVMPFGLTNAPSTFMRLMNEVLRPFLGKFVVVYLDDILVYSSNKDDHLNHLQQLFEVLREQKLYGKLEKCTLMQREIGFLGFIISDEGGSIQSGGDFLLAGSKNYH</sequence>
<dbReference type="PANTHER" id="PTHR35046:SF26">
    <property type="entry name" value="RNA-DIRECTED DNA POLYMERASE"/>
    <property type="match status" value="1"/>
</dbReference>
<name>A0ABM3R010_SPIOL</name>
<dbReference type="InterPro" id="IPR000477">
    <property type="entry name" value="RT_dom"/>
</dbReference>
<dbReference type="Gene3D" id="3.30.70.270">
    <property type="match status" value="1"/>
</dbReference>
<reference evidence="2" key="1">
    <citation type="journal article" date="2021" name="Nat. Commun.">
        <title>Genomic analyses provide insights into spinach domestication and the genetic basis of agronomic traits.</title>
        <authorList>
            <person name="Cai X."/>
            <person name="Sun X."/>
            <person name="Xu C."/>
            <person name="Sun H."/>
            <person name="Wang X."/>
            <person name="Ge C."/>
            <person name="Zhang Z."/>
            <person name="Wang Q."/>
            <person name="Fei Z."/>
            <person name="Jiao C."/>
            <person name="Wang Q."/>
        </authorList>
    </citation>
    <scope>NUCLEOTIDE SEQUENCE [LARGE SCALE GENOMIC DNA]</scope>
    <source>
        <strain evidence="2">cv. Varoflay</strain>
    </source>
</reference>
<dbReference type="PANTHER" id="PTHR35046">
    <property type="entry name" value="ZINC KNUCKLE (CCHC-TYPE) FAMILY PROTEIN"/>
    <property type="match status" value="1"/>
</dbReference>
<evidence type="ECO:0000313" key="2">
    <source>
        <dbReference type="Proteomes" id="UP000813463"/>
    </source>
</evidence>
<dbReference type="RefSeq" id="XP_056688899.1">
    <property type="nucleotide sequence ID" value="XM_056832921.1"/>
</dbReference>
<proteinExistence type="predicted"/>
<dbReference type="Pfam" id="PF00078">
    <property type="entry name" value="RVT_1"/>
    <property type="match status" value="1"/>
</dbReference>
<gene>
    <name evidence="3" type="primary">LOC130463705</name>
</gene>
<accession>A0ABM3R010</accession>
<dbReference type="CDD" id="cd01647">
    <property type="entry name" value="RT_LTR"/>
    <property type="match status" value="1"/>
</dbReference>
<dbReference type="Proteomes" id="UP000813463">
    <property type="component" value="Chromosome 1"/>
</dbReference>
<organism evidence="2 3">
    <name type="scientific">Spinacia oleracea</name>
    <name type="common">Spinach</name>
    <dbReference type="NCBI Taxonomy" id="3562"/>
    <lineage>
        <taxon>Eukaryota</taxon>
        <taxon>Viridiplantae</taxon>
        <taxon>Streptophyta</taxon>
        <taxon>Embryophyta</taxon>
        <taxon>Tracheophyta</taxon>
        <taxon>Spermatophyta</taxon>
        <taxon>Magnoliopsida</taxon>
        <taxon>eudicotyledons</taxon>
        <taxon>Gunneridae</taxon>
        <taxon>Pentapetalae</taxon>
        <taxon>Caryophyllales</taxon>
        <taxon>Chenopodiaceae</taxon>
        <taxon>Chenopodioideae</taxon>
        <taxon>Anserineae</taxon>
        <taxon>Spinacia</taxon>
    </lineage>
</organism>
<keyword evidence="2" id="KW-1185">Reference proteome</keyword>
<dbReference type="InterPro" id="IPR043128">
    <property type="entry name" value="Rev_trsase/Diguanyl_cyclase"/>
</dbReference>